<keyword evidence="5" id="KW-0804">Transcription</keyword>
<dbReference type="NCBIfam" id="TIGR02937">
    <property type="entry name" value="sigma70-ECF"/>
    <property type="match status" value="1"/>
</dbReference>
<dbReference type="EMBL" id="JAINVZ010000004">
    <property type="protein sequence ID" value="MBY8884851.1"/>
    <property type="molecule type" value="Genomic_DNA"/>
</dbReference>
<accession>A0ABS7QQ30</accession>
<dbReference type="InterPro" id="IPR032710">
    <property type="entry name" value="NTF2-like_dom_sf"/>
</dbReference>
<comment type="caution">
    <text evidence="8">The sequence shown here is derived from an EMBL/GenBank/DDBJ whole genome shotgun (WGS) entry which is preliminary data.</text>
</comment>
<dbReference type="Pfam" id="PF08281">
    <property type="entry name" value="Sigma70_r4_2"/>
    <property type="match status" value="1"/>
</dbReference>
<reference evidence="8 9" key="1">
    <citation type="submission" date="2021-08" db="EMBL/GenBank/DDBJ databases">
        <title>Streptomyces sp. PTM05 isolated from lichen.</title>
        <authorList>
            <person name="Somphong A."/>
            <person name="Phongsopitanun W."/>
            <person name="Tanasupawat S."/>
        </authorList>
    </citation>
    <scope>NUCLEOTIDE SEQUENCE [LARGE SCALE GENOMIC DNA]</scope>
    <source>
        <strain evidence="8 9">Ptm05</strain>
    </source>
</reference>
<dbReference type="InterPro" id="IPR036388">
    <property type="entry name" value="WH-like_DNA-bd_sf"/>
</dbReference>
<evidence type="ECO:0000259" key="7">
    <source>
        <dbReference type="Pfam" id="PF08281"/>
    </source>
</evidence>
<feature type="domain" description="RNA polymerase sigma factor 70 region 4 type 2" evidence="7">
    <location>
        <begin position="115"/>
        <end position="166"/>
    </location>
</feature>
<dbReference type="InterPro" id="IPR013325">
    <property type="entry name" value="RNA_pol_sigma_r2"/>
</dbReference>
<dbReference type="NCBIfam" id="TIGR02957">
    <property type="entry name" value="SigX4"/>
    <property type="match status" value="1"/>
</dbReference>
<dbReference type="PANTHER" id="PTHR30173:SF36">
    <property type="entry name" value="ECF RNA POLYMERASE SIGMA FACTOR SIGJ"/>
    <property type="match status" value="1"/>
</dbReference>
<dbReference type="InterPro" id="IPR052704">
    <property type="entry name" value="ECF_Sigma-70_Domain"/>
</dbReference>
<dbReference type="RefSeq" id="WP_222975645.1">
    <property type="nucleotide sequence ID" value="NZ_JAINVZ010000004.1"/>
</dbReference>
<keyword evidence="3" id="KW-0805">Transcription regulation</keyword>
<sequence>MSEDDRGTAGGGDGAAREFAECRPLLFTIAYEILGSAVDAEDVVQDSYLRWHAVRREQVEHPRAYLVRTVTRQALNHLRAARRRREDYVGQWLPEPVRTAPDVGEDVALAESVSMAMLLVLETLGPDERVVFVMREVFGYPHAEVAEAVGKSEAAVRQIAHRAREHVRARRRRFRPDPGTAREVVDRFLRAAGTGDVEALMSLMAPDVVHISDGGGRAAAALQPVSGRTQVARFIAGIARTTGLGADAEWTSCNAMPALLLRTPDGLDSVLVFEIDEGLIHGMYAVRNPEKLGGALVSRPLARTEEPRTDRPRTIG</sequence>
<dbReference type="InterPro" id="IPR013249">
    <property type="entry name" value="RNA_pol_sigma70_r4_t2"/>
</dbReference>
<keyword evidence="9" id="KW-1185">Reference proteome</keyword>
<comment type="similarity">
    <text evidence="1">Belongs to the sigma-70 factor family. ECF subfamily.</text>
</comment>
<evidence type="ECO:0000256" key="3">
    <source>
        <dbReference type="ARBA" id="ARBA00023015"/>
    </source>
</evidence>
<keyword evidence="4" id="KW-0731">Sigma factor</keyword>
<proteinExistence type="inferred from homology"/>
<name>A0ABS7QQ30_9ACTN</name>
<evidence type="ECO:0000256" key="4">
    <source>
        <dbReference type="ARBA" id="ARBA00023082"/>
    </source>
</evidence>
<evidence type="ECO:0000313" key="8">
    <source>
        <dbReference type="EMBL" id="MBY8884851.1"/>
    </source>
</evidence>
<dbReference type="SUPFAM" id="SSF88946">
    <property type="entry name" value="Sigma2 domain of RNA polymerase sigma factors"/>
    <property type="match status" value="1"/>
</dbReference>
<dbReference type="Gene3D" id="1.10.10.10">
    <property type="entry name" value="Winged helix-like DNA-binding domain superfamily/Winged helix DNA-binding domain"/>
    <property type="match status" value="1"/>
</dbReference>
<comment type="subunit">
    <text evidence="2">Interacts transiently with the RNA polymerase catalytic core formed by RpoA, RpoB, RpoC and RpoZ (2 alpha, 1 beta, 1 beta' and 1 omega subunit) to form the RNA polymerase holoenzyme that can initiate transcription.</text>
</comment>
<dbReference type="SUPFAM" id="SSF88659">
    <property type="entry name" value="Sigma3 and sigma4 domains of RNA polymerase sigma factors"/>
    <property type="match status" value="1"/>
</dbReference>
<feature type="domain" description="RNA polymerase sigma-70 region 2" evidence="6">
    <location>
        <begin position="20"/>
        <end position="84"/>
    </location>
</feature>
<evidence type="ECO:0000256" key="1">
    <source>
        <dbReference type="ARBA" id="ARBA00010641"/>
    </source>
</evidence>
<dbReference type="NCBIfam" id="NF007214">
    <property type="entry name" value="PRK09636.1"/>
    <property type="match status" value="1"/>
</dbReference>
<dbReference type="PANTHER" id="PTHR30173">
    <property type="entry name" value="SIGMA 19 FACTOR"/>
    <property type="match status" value="1"/>
</dbReference>
<evidence type="ECO:0000256" key="2">
    <source>
        <dbReference type="ARBA" id="ARBA00011344"/>
    </source>
</evidence>
<protein>
    <submittedName>
        <fullName evidence="8">RNA polymerase sigma-70 factor</fullName>
    </submittedName>
</protein>
<dbReference type="InterPro" id="IPR007627">
    <property type="entry name" value="RNA_pol_sigma70_r2"/>
</dbReference>
<dbReference type="SUPFAM" id="SSF54427">
    <property type="entry name" value="NTF2-like"/>
    <property type="match status" value="1"/>
</dbReference>
<evidence type="ECO:0000313" key="9">
    <source>
        <dbReference type="Proteomes" id="UP001198565"/>
    </source>
</evidence>
<evidence type="ECO:0000259" key="6">
    <source>
        <dbReference type="Pfam" id="PF04542"/>
    </source>
</evidence>
<organism evidence="8 9">
    <name type="scientific">Streptantibioticus parmotrematis</name>
    <dbReference type="NCBI Taxonomy" id="2873249"/>
    <lineage>
        <taxon>Bacteria</taxon>
        <taxon>Bacillati</taxon>
        <taxon>Actinomycetota</taxon>
        <taxon>Actinomycetes</taxon>
        <taxon>Kitasatosporales</taxon>
        <taxon>Streptomycetaceae</taxon>
        <taxon>Streptantibioticus</taxon>
    </lineage>
</organism>
<dbReference type="Gene3D" id="1.10.1740.10">
    <property type="match status" value="1"/>
</dbReference>
<gene>
    <name evidence="8" type="ORF">K7472_08320</name>
</gene>
<dbReference type="InterPro" id="IPR014303">
    <property type="entry name" value="RNA_pol_sigma-70_ECF"/>
</dbReference>
<dbReference type="InterPro" id="IPR014284">
    <property type="entry name" value="RNA_pol_sigma-70_dom"/>
</dbReference>
<dbReference type="Proteomes" id="UP001198565">
    <property type="component" value="Unassembled WGS sequence"/>
</dbReference>
<dbReference type="InterPro" id="IPR013324">
    <property type="entry name" value="RNA_pol_sigma_r3/r4-like"/>
</dbReference>
<dbReference type="Gene3D" id="3.10.450.50">
    <property type="match status" value="1"/>
</dbReference>
<evidence type="ECO:0000256" key="5">
    <source>
        <dbReference type="ARBA" id="ARBA00023163"/>
    </source>
</evidence>
<dbReference type="Pfam" id="PF04542">
    <property type="entry name" value="Sigma70_r2"/>
    <property type="match status" value="1"/>
</dbReference>